<dbReference type="RefSeq" id="XP_019015116.1">
    <property type="nucleotide sequence ID" value="XM_019152978.1"/>
</dbReference>
<proteinExistence type="predicted"/>
<accession>A0A1B9IEG9</accession>
<feature type="compositionally biased region" description="Gly residues" evidence="1">
    <location>
        <begin position="136"/>
        <end position="152"/>
    </location>
</feature>
<reference evidence="4" key="2">
    <citation type="submission" date="2013-07" db="EMBL/GenBank/DDBJ databases">
        <authorList>
            <consortium name="The Broad Institute Genome Sequencing Platform"/>
            <person name="Cuomo C."/>
            <person name="Litvintseva A."/>
            <person name="Chen Y."/>
            <person name="Heitman J."/>
            <person name="Sun S."/>
            <person name="Springer D."/>
            <person name="Dromer F."/>
            <person name="Young S.K."/>
            <person name="Zeng Q."/>
            <person name="Gargeya S."/>
            <person name="Fitzgerald M."/>
            <person name="Abouelleil A."/>
            <person name="Alvarado L."/>
            <person name="Berlin A.M."/>
            <person name="Chapman S.B."/>
            <person name="Dewar J."/>
            <person name="Goldberg J."/>
            <person name="Griggs A."/>
            <person name="Gujja S."/>
            <person name="Hansen M."/>
            <person name="Howarth C."/>
            <person name="Imamovic A."/>
            <person name="Larimer J."/>
            <person name="McCowan C."/>
            <person name="Murphy C."/>
            <person name="Pearson M."/>
            <person name="Priest M."/>
            <person name="Roberts A."/>
            <person name="Saif S."/>
            <person name="Shea T."/>
            <person name="Sykes S."/>
            <person name="Wortman J."/>
            <person name="Nusbaum C."/>
            <person name="Birren B."/>
        </authorList>
    </citation>
    <scope>NUCLEOTIDE SEQUENCE</scope>
    <source>
        <strain evidence="4">CBS 10737</strain>
    </source>
</reference>
<evidence type="ECO:0000313" key="5">
    <source>
        <dbReference type="Proteomes" id="UP000094020"/>
    </source>
</evidence>
<evidence type="ECO:0000313" key="3">
    <source>
        <dbReference type="EMBL" id="OCF53897.1"/>
    </source>
</evidence>
<reference evidence="4" key="4">
    <citation type="submission" date="2024-02" db="EMBL/GenBank/DDBJ databases">
        <title>Comparative genomics of Cryptococcus and Kwoniella reveals pathogenesis evolution and contrasting modes of karyotype evolution via chromosome fusion or intercentromeric recombination.</title>
        <authorList>
            <person name="Coelho M.A."/>
            <person name="David-Palma M."/>
            <person name="Shea T."/>
            <person name="Bowers K."/>
            <person name="McGinley-Smith S."/>
            <person name="Mohammad A.W."/>
            <person name="Gnirke A."/>
            <person name="Yurkov A.M."/>
            <person name="Nowrousian M."/>
            <person name="Sun S."/>
            <person name="Cuomo C.A."/>
            <person name="Heitman J."/>
        </authorList>
    </citation>
    <scope>NUCLEOTIDE SEQUENCE</scope>
    <source>
        <strain evidence="4">CBS 10737</strain>
    </source>
</reference>
<feature type="compositionally biased region" description="Basic and acidic residues" evidence="1">
    <location>
        <begin position="53"/>
        <end position="62"/>
    </location>
</feature>
<feature type="chain" id="PRO_5008628631" evidence="2">
    <location>
        <begin position="17"/>
        <end position="200"/>
    </location>
</feature>
<evidence type="ECO:0000256" key="2">
    <source>
        <dbReference type="SAM" id="SignalP"/>
    </source>
</evidence>
<evidence type="ECO:0000256" key="1">
    <source>
        <dbReference type="SAM" id="MobiDB-lite"/>
    </source>
</evidence>
<keyword evidence="5" id="KW-1185">Reference proteome</keyword>
<feature type="region of interest" description="Disordered" evidence="1">
    <location>
        <begin position="104"/>
        <end position="168"/>
    </location>
</feature>
<evidence type="ECO:0000313" key="4">
    <source>
        <dbReference type="EMBL" id="WWC66222.1"/>
    </source>
</evidence>
<feature type="compositionally biased region" description="Polar residues" evidence="1">
    <location>
        <begin position="41"/>
        <end position="52"/>
    </location>
</feature>
<dbReference type="OrthoDB" id="10634762at2759"/>
<dbReference type="KEGG" id="kpin:30169573"/>
<organism evidence="3">
    <name type="scientific">Kwoniella pini CBS 10737</name>
    <dbReference type="NCBI Taxonomy" id="1296096"/>
    <lineage>
        <taxon>Eukaryota</taxon>
        <taxon>Fungi</taxon>
        <taxon>Dikarya</taxon>
        <taxon>Basidiomycota</taxon>
        <taxon>Agaricomycotina</taxon>
        <taxon>Tremellomycetes</taxon>
        <taxon>Tremellales</taxon>
        <taxon>Cryptococcaceae</taxon>
        <taxon>Kwoniella</taxon>
    </lineage>
</organism>
<feature type="region of interest" description="Disordered" evidence="1">
    <location>
        <begin position="41"/>
        <end position="62"/>
    </location>
</feature>
<dbReference type="AlphaFoldDB" id="A0A1B9IEG9"/>
<dbReference type="Proteomes" id="UP000094020">
    <property type="component" value="Chromosome 1"/>
</dbReference>
<sequence length="200" mass="19720">MTRLAGIISLIGFAMSLNGLIGAAPTDKLGMALPDQDVSSTYQAGMDSTTKSNPDRPEIPLKWDEADEGGVEDEYMILCGDAGDIELHEAGVAAEQNIERHCRRASAGGGGRGGGGSSSGGKSSSSSSSSSKSGSSGAGTAAGAGAGAGAAGTVGRNRNNGNKSSDALPSIPSVIDVVGMKGPMLLASILCLGSMISLVC</sequence>
<protein>
    <submittedName>
        <fullName evidence="3">Uncharacterized protein</fullName>
    </submittedName>
</protein>
<feature type="compositionally biased region" description="Gly residues" evidence="1">
    <location>
        <begin position="107"/>
        <end position="119"/>
    </location>
</feature>
<feature type="signal peptide" evidence="2">
    <location>
        <begin position="1"/>
        <end position="16"/>
    </location>
</feature>
<reference evidence="3" key="3">
    <citation type="submission" date="2016-07" db="EMBL/GenBank/DDBJ databases">
        <title>Evolution of pathogenesis and genome organization in the Tremellales.</title>
        <authorList>
            <person name="Cuomo C."/>
            <person name="Litvintseva A."/>
            <person name="Heitman J."/>
            <person name="Chen Y."/>
            <person name="Sun S."/>
            <person name="Springer D."/>
            <person name="Dromer F."/>
            <person name="Young S."/>
            <person name="Zeng Q."/>
            <person name="Chapman S."/>
            <person name="Gujja S."/>
            <person name="Saif S."/>
            <person name="Birren B."/>
        </authorList>
    </citation>
    <scope>NUCLEOTIDE SEQUENCE</scope>
    <source>
        <strain evidence="3">CBS 10737</strain>
    </source>
</reference>
<feature type="compositionally biased region" description="Polar residues" evidence="1">
    <location>
        <begin position="156"/>
        <end position="167"/>
    </location>
</feature>
<feature type="compositionally biased region" description="Low complexity" evidence="1">
    <location>
        <begin position="120"/>
        <end position="135"/>
    </location>
</feature>
<dbReference type="EMBL" id="KI894007">
    <property type="protein sequence ID" value="OCF53897.1"/>
    <property type="molecule type" value="Genomic_DNA"/>
</dbReference>
<gene>
    <name evidence="3" type="ORF">I206_01204</name>
    <name evidence="4" type="ORF">I206_100123</name>
</gene>
<name>A0A1B9IEG9_9TREE</name>
<keyword evidence="2" id="KW-0732">Signal</keyword>
<dbReference type="GeneID" id="30169573"/>
<reference evidence="3" key="1">
    <citation type="submission" date="2013-07" db="EMBL/GenBank/DDBJ databases">
        <title>The Genome Sequence of Cryptococcus pinus CBS10737.</title>
        <authorList>
            <consortium name="The Broad Institute Genome Sequencing Platform"/>
            <person name="Cuomo C."/>
            <person name="Litvintseva A."/>
            <person name="Chen Y."/>
            <person name="Heitman J."/>
            <person name="Sun S."/>
            <person name="Springer D."/>
            <person name="Dromer F."/>
            <person name="Young S.K."/>
            <person name="Zeng Q."/>
            <person name="Gargeya S."/>
            <person name="Fitzgerald M."/>
            <person name="Abouelleil A."/>
            <person name="Alvarado L."/>
            <person name="Berlin A.M."/>
            <person name="Chapman S.B."/>
            <person name="Dewar J."/>
            <person name="Goldberg J."/>
            <person name="Griggs A."/>
            <person name="Gujja S."/>
            <person name="Hansen M."/>
            <person name="Howarth C."/>
            <person name="Imamovic A."/>
            <person name="Larimer J."/>
            <person name="McCowan C."/>
            <person name="Murphy C."/>
            <person name="Pearson M."/>
            <person name="Priest M."/>
            <person name="Roberts A."/>
            <person name="Saif S."/>
            <person name="Shea T."/>
            <person name="Sykes S."/>
            <person name="Wortman J."/>
            <person name="Nusbaum C."/>
            <person name="Birren B."/>
        </authorList>
    </citation>
    <scope>NUCLEOTIDE SEQUENCE [LARGE SCALE GENOMIC DNA]</scope>
    <source>
        <strain evidence="3">CBS 10737</strain>
    </source>
</reference>
<dbReference type="EMBL" id="CP144519">
    <property type="protein sequence ID" value="WWC66222.1"/>
    <property type="molecule type" value="Genomic_DNA"/>
</dbReference>